<gene>
    <name evidence="2" type="ORF">GCM10011499_27590</name>
</gene>
<keyword evidence="1" id="KW-0472">Membrane</keyword>
<dbReference type="Proteomes" id="UP000596977">
    <property type="component" value="Unassembled WGS sequence"/>
</dbReference>
<dbReference type="AlphaFoldDB" id="A0A916RFM4"/>
<proteinExistence type="predicted"/>
<name>A0A916RFM4_9HYPH</name>
<feature type="transmembrane region" description="Helical" evidence="1">
    <location>
        <begin position="84"/>
        <end position="106"/>
    </location>
</feature>
<feature type="transmembrane region" description="Helical" evidence="1">
    <location>
        <begin position="53"/>
        <end position="78"/>
    </location>
</feature>
<comment type="caution">
    <text evidence="2">The sequence shown here is derived from an EMBL/GenBank/DDBJ whole genome shotgun (WGS) entry which is preliminary data.</text>
</comment>
<accession>A0A916RFM4</accession>
<evidence type="ECO:0000256" key="1">
    <source>
        <dbReference type="SAM" id="Phobius"/>
    </source>
</evidence>
<keyword evidence="1" id="KW-1133">Transmembrane helix</keyword>
<reference evidence="2 3" key="1">
    <citation type="journal article" date="2014" name="Int. J. Syst. Evol. Microbiol.">
        <title>Complete genome sequence of Corynebacterium casei LMG S-19264T (=DSM 44701T), isolated from a smear-ripened cheese.</title>
        <authorList>
            <consortium name="US DOE Joint Genome Institute (JGI-PGF)"/>
            <person name="Walter F."/>
            <person name="Albersmeier A."/>
            <person name="Kalinowski J."/>
            <person name="Ruckert C."/>
        </authorList>
    </citation>
    <scope>NUCLEOTIDE SEQUENCE [LARGE SCALE GENOMIC DNA]</scope>
    <source>
        <strain evidence="2 3">CGMCC 1.15896</strain>
    </source>
</reference>
<sequence>MRIPDIAELVVLEMTDLTVEHTPWSLADHMRMPRFNADDVRSPLQAFVHALPAFLYISINVWLAGIGGAWALALVFPFPLAIELGFAAILAVPCAIVSWMVFVTCVEVEAVTPN</sequence>
<dbReference type="EMBL" id="BMKB01000004">
    <property type="protein sequence ID" value="GGA55924.1"/>
    <property type="molecule type" value="Genomic_DNA"/>
</dbReference>
<evidence type="ECO:0000313" key="3">
    <source>
        <dbReference type="Proteomes" id="UP000596977"/>
    </source>
</evidence>
<protein>
    <submittedName>
        <fullName evidence="2">Uncharacterized protein</fullName>
    </submittedName>
</protein>
<evidence type="ECO:0000313" key="2">
    <source>
        <dbReference type="EMBL" id="GGA55924.1"/>
    </source>
</evidence>
<keyword evidence="1" id="KW-0812">Transmembrane</keyword>
<organism evidence="2 3">
    <name type="scientific">Pelagibacterium lentulum</name>
    <dbReference type="NCBI Taxonomy" id="2029865"/>
    <lineage>
        <taxon>Bacteria</taxon>
        <taxon>Pseudomonadati</taxon>
        <taxon>Pseudomonadota</taxon>
        <taxon>Alphaproteobacteria</taxon>
        <taxon>Hyphomicrobiales</taxon>
        <taxon>Devosiaceae</taxon>
        <taxon>Pelagibacterium</taxon>
    </lineage>
</organism>
<keyword evidence="3" id="KW-1185">Reference proteome</keyword>